<organism evidence="3 4">
    <name type="scientific">Streptomyces coeruleoprunus</name>
    <dbReference type="NCBI Taxonomy" id="285563"/>
    <lineage>
        <taxon>Bacteria</taxon>
        <taxon>Bacillati</taxon>
        <taxon>Actinomycetota</taxon>
        <taxon>Actinomycetes</taxon>
        <taxon>Kitasatosporales</taxon>
        <taxon>Streptomycetaceae</taxon>
        <taxon>Streptomyces</taxon>
    </lineage>
</organism>
<dbReference type="CDD" id="cd06223">
    <property type="entry name" value="PRTases_typeI"/>
    <property type="match status" value="1"/>
</dbReference>
<dbReference type="Gene3D" id="3.40.50.2020">
    <property type="match status" value="1"/>
</dbReference>
<dbReference type="RefSeq" id="WP_345693858.1">
    <property type="nucleotide sequence ID" value="NZ_BAABIT010000001.1"/>
</dbReference>
<dbReference type="EMBL" id="JBHSJD010000008">
    <property type="protein sequence ID" value="MFC5023276.1"/>
    <property type="molecule type" value="Genomic_DNA"/>
</dbReference>
<evidence type="ECO:0000256" key="1">
    <source>
        <dbReference type="SAM" id="MobiDB-lite"/>
    </source>
</evidence>
<keyword evidence="3" id="KW-0328">Glycosyltransferase</keyword>
<proteinExistence type="predicted"/>
<feature type="region of interest" description="Disordered" evidence="1">
    <location>
        <begin position="220"/>
        <end position="243"/>
    </location>
</feature>
<evidence type="ECO:0000259" key="2">
    <source>
        <dbReference type="Pfam" id="PF00156"/>
    </source>
</evidence>
<keyword evidence="4" id="KW-1185">Reference proteome</keyword>
<dbReference type="SUPFAM" id="SSF53271">
    <property type="entry name" value="PRTase-like"/>
    <property type="match status" value="1"/>
</dbReference>
<dbReference type="InterPro" id="IPR000836">
    <property type="entry name" value="PRTase_dom"/>
</dbReference>
<dbReference type="Gene3D" id="3.30.1310.20">
    <property type="entry name" value="PRTase-like"/>
    <property type="match status" value="1"/>
</dbReference>
<feature type="compositionally biased region" description="Pro residues" evidence="1">
    <location>
        <begin position="229"/>
        <end position="243"/>
    </location>
</feature>
<accession>A0ABV9XDH3</accession>
<dbReference type="Proteomes" id="UP001595829">
    <property type="component" value="Unassembled WGS sequence"/>
</dbReference>
<reference evidence="4" key="1">
    <citation type="journal article" date="2019" name="Int. J. Syst. Evol. Microbiol.">
        <title>The Global Catalogue of Microorganisms (GCM) 10K type strain sequencing project: providing services to taxonomists for standard genome sequencing and annotation.</title>
        <authorList>
            <consortium name="The Broad Institute Genomics Platform"/>
            <consortium name="The Broad Institute Genome Sequencing Center for Infectious Disease"/>
            <person name="Wu L."/>
            <person name="Ma J."/>
        </authorList>
    </citation>
    <scope>NUCLEOTIDE SEQUENCE [LARGE SCALE GENOMIC DNA]</scope>
    <source>
        <strain evidence="4">CGMCC 4.1648</strain>
    </source>
</reference>
<comment type="caution">
    <text evidence="3">The sequence shown here is derived from an EMBL/GenBank/DDBJ whole genome shotgun (WGS) entry which is preliminary data.</text>
</comment>
<dbReference type="InterPro" id="IPR029057">
    <property type="entry name" value="PRTase-like"/>
</dbReference>
<feature type="domain" description="Phosphoribosyltransferase" evidence="2">
    <location>
        <begin position="16"/>
        <end position="188"/>
    </location>
</feature>
<evidence type="ECO:0000313" key="3">
    <source>
        <dbReference type="EMBL" id="MFC5023276.1"/>
    </source>
</evidence>
<dbReference type="GO" id="GO:0016757">
    <property type="term" value="F:glycosyltransferase activity"/>
    <property type="evidence" value="ECO:0007669"/>
    <property type="project" value="UniProtKB-KW"/>
</dbReference>
<protein>
    <submittedName>
        <fullName evidence="3">Phosphoribosyltransferase</fullName>
    </submittedName>
</protein>
<keyword evidence="3" id="KW-0808">Transferase</keyword>
<dbReference type="Pfam" id="PF00156">
    <property type="entry name" value="Pribosyltran"/>
    <property type="match status" value="1"/>
</dbReference>
<name>A0ABV9XDH3_9ACTN</name>
<gene>
    <name evidence="3" type="ORF">ACFPM3_14140</name>
</gene>
<sequence>MRADRFRDRDDAGLRLAERVREQAERQEWPRPFVLALPRGGVPVAAHVARALGAPLDVLVARKIGAPGTPEVGIGAIVANDPPVWDERILRFLDITADQLGAEVAHERTELNRREALYRHGRLAPDLRSRTVVLVDDGLATGVTVRAALRLIRRDAPARVVVAVPVGDSRALAELQEDVDQLVCLSQPADFRAVGLWYDDFTQVADDEVVEILESRLRTGGVGRAPVGGPSPGPPVGGPGSPR</sequence>
<evidence type="ECO:0000313" key="4">
    <source>
        <dbReference type="Proteomes" id="UP001595829"/>
    </source>
</evidence>